<gene>
    <name evidence="3" type="ORF">SAMN05421742_101408</name>
</gene>
<evidence type="ECO:0000256" key="1">
    <source>
        <dbReference type="SAM" id="MobiDB-lite"/>
    </source>
</evidence>
<reference evidence="4" key="1">
    <citation type="submission" date="2016-10" db="EMBL/GenBank/DDBJ databases">
        <authorList>
            <person name="Varghese N."/>
            <person name="Submissions S."/>
        </authorList>
    </citation>
    <scope>NUCLEOTIDE SEQUENCE [LARGE SCALE GENOMIC DNA]</scope>
    <source>
        <strain evidence="4">930I</strain>
    </source>
</reference>
<keyword evidence="3" id="KW-0418">Kinase</keyword>
<dbReference type="Pfam" id="PF01636">
    <property type="entry name" value="APH"/>
    <property type="match status" value="1"/>
</dbReference>
<feature type="compositionally biased region" description="Basic and acidic residues" evidence="1">
    <location>
        <begin position="1"/>
        <end position="10"/>
    </location>
</feature>
<dbReference type="OrthoDB" id="3806873at2"/>
<dbReference type="STRING" id="83401.SAMN05421742_101408"/>
<dbReference type="SUPFAM" id="SSF56112">
    <property type="entry name" value="Protein kinase-like (PK-like)"/>
    <property type="match status" value="1"/>
</dbReference>
<accession>A0A1G7UR90</accession>
<feature type="region of interest" description="Disordered" evidence="1">
    <location>
        <begin position="1"/>
        <end position="39"/>
    </location>
</feature>
<protein>
    <submittedName>
        <fullName evidence="3">Predicted kinase, aminoglycoside phosphotransferase (APT) family</fullName>
    </submittedName>
</protein>
<evidence type="ECO:0000259" key="2">
    <source>
        <dbReference type="Pfam" id="PF01636"/>
    </source>
</evidence>
<keyword evidence="4" id="KW-1185">Reference proteome</keyword>
<dbReference type="Gene3D" id="3.30.200.20">
    <property type="entry name" value="Phosphorylase Kinase, domain 1"/>
    <property type="match status" value="1"/>
</dbReference>
<dbReference type="InterPro" id="IPR011009">
    <property type="entry name" value="Kinase-like_dom_sf"/>
</dbReference>
<feature type="domain" description="Aminoglycoside phosphotransferase" evidence="2">
    <location>
        <begin position="35"/>
        <end position="260"/>
    </location>
</feature>
<name>A0A1G7UR90_9PROT</name>
<dbReference type="AlphaFoldDB" id="A0A1G7UR90"/>
<dbReference type="PANTHER" id="PTHR47829">
    <property type="entry name" value="HYDROLASE, PUTATIVE (AFU_ORTHOLOGUE AFUA_1G12880)-RELATED"/>
    <property type="match status" value="1"/>
</dbReference>
<dbReference type="GO" id="GO:0016301">
    <property type="term" value="F:kinase activity"/>
    <property type="evidence" value="ECO:0007669"/>
    <property type="project" value="UniProtKB-KW"/>
</dbReference>
<evidence type="ECO:0000313" key="4">
    <source>
        <dbReference type="Proteomes" id="UP000217076"/>
    </source>
</evidence>
<dbReference type="InterPro" id="IPR002575">
    <property type="entry name" value="Aminoglycoside_PTrfase"/>
</dbReference>
<dbReference type="InterPro" id="IPR041726">
    <property type="entry name" value="ACAD10_11_N"/>
</dbReference>
<dbReference type="EMBL" id="FNCV01000001">
    <property type="protein sequence ID" value="SDG50006.1"/>
    <property type="molecule type" value="Genomic_DNA"/>
</dbReference>
<dbReference type="InterPro" id="IPR052898">
    <property type="entry name" value="ACAD10-like"/>
</dbReference>
<dbReference type="PANTHER" id="PTHR47829:SF3">
    <property type="entry name" value="AMINOGLYCOSIDE PHOSPHOTRANSFERASE DOMAIN-CONTAINING PROTEIN"/>
    <property type="match status" value="1"/>
</dbReference>
<organism evidence="3 4">
    <name type="scientific">Roseospirillum parvum</name>
    <dbReference type="NCBI Taxonomy" id="83401"/>
    <lineage>
        <taxon>Bacteria</taxon>
        <taxon>Pseudomonadati</taxon>
        <taxon>Pseudomonadota</taxon>
        <taxon>Alphaproteobacteria</taxon>
        <taxon>Rhodospirillales</taxon>
        <taxon>Rhodospirillaceae</taxon>
        <taxon>Roseospirillum</taxon>
    </lineage>
</organism>
<sequence>MTNQHSDDPGGLRPGPVESHLRQALPDLGNGPMGIERIGGGQSNPTYFLRFPKRTVVLRKQPPGKLLPSAHAVDREYRVMAALAGTPVPVPEMLLFCEDSGITGTPFYVMAHVEGRVFHDSALPGLSAEERRACYHAMTDTLAALHEVDVEAVGLDDFGKPGNYFERQVRRWTRQYRHDQEEAGSDMPEAETLIQWLADNQPPDDGDGCLCHGDYRIGNLMFHPTQPRVVAVLDWELSTLGHPMGDLAYTLMFWRVGPEAYGGIGGLDLAALGIPPAEDHVARYFAARGRPPSLSPFHEVVALFRFAMILEGIAARARRGNAASADAVAVGAKARAFAHQALALIDSHG</sequence>
<proteinExistence type="predicted"/>
<evidence type="ECO:0000313" key="3">
    <source>
        <dbReference type="EMBL" id="SDG50006.1"/>
    </source>
</evidence>
<dbReference type="Gene3D" id="3.90.1200.10">
    <property type="match status" value="1"/>
</dbReference>
<keyword evidence="3" id="KW-0808">Transferase</keyword>
<dbReference type="Proteomes" id="UP000217076">
    <property type="component" value="Unassembled WGS sequence"/>
</dbReference>
<dbReference type="CDD" id="cd05154">
    <property type="entry name" value="ACAD10_11_N-like"/>
    <property type="match status" value="1"/>
</dbReference>
<dbReference type="RefSeq" id="WP_092614585.1">
    <property type="nucleotide sequence ID" value="NZ_FNCV01000001.1"/>
</dbReference>